<keyword evidence="2" id="KW-0489">Methyltransferase</keyword>
<protein>
    <submittedName>
        <fullName evidence="2">Ubiquinone biosynthesis O-methyltransferase, mitochondrial</fullName>
        <ecNumber evidence="2">2.1.1.222</ecNumber>
    </submittedName>
</protein>
<dbReference type="Proteomes" id="UP000494329">
    <property type="component" value="Unassembled WGS sequence"/>
</dbReference>
<keyword evidence="3" id="KW-1185">Reference proteome</keyword>
<dbReference type="EMBL" id="CADIKF010000024">
    <property type="protein sequence ID" value="CAB3759874.1"/>
    <property type="molecule type" value="Genomic_DNA"/>
</dbReference>
<dbReference type="GO" id="GO:0032259">
    <property type="term" value="P:methylation"/>
    <property type="evidence" value="ECO:0007669"/>
    <property type="project" value="UniProtKB-KW"/>
</dbReference>
<evidence type="ECO:0000259" key="1">
    <source>
        <dbReference type="Pfam" id="PF08242"/>
    </source>
</evidence>
<dbReference type="AlphaFoldDB" id="A0A6J5E2G9"/>
<dbReference type="Gene3D" id="3.40.50.150">
    <property type="entry name" value="Vaccinia Virus protein VP39"/>
    <property type="match status" value="1"/>
</dbReference>
<dbReference type="RefSeq" id="WP_175111964.1">
    <property type="nucleotide sequence ID" value="NZ_CADIKF010000024.1"/>
</dbReference>
<proteinExistence type="predicted"/>
<name>A0A6J5E2G9_9BURK</name>
<reference evidence="2 3" key="1">
    <citation type="submission" date="2020-04" db="EMBL/GenBank/DDBJ databases">
        <authorList>
            <person name="De Canck E."/>
        </authorList>
    </citation>
    <scope>NUCLEOTIDE SEQUENCE [LARGE SCALE GENOMIC DNA]</scope>
    <source>
        <strain evidence="2 3">LMG 29739</strain>
    </source>
</reference>
<dbReference type="CDD" id="cd02440">
    <property type="entry name" value="AdoMet_MTases"/>
    <property type="match status" value="1"/>
</dbReference>
<accession>A0A6J5E2G9</accession>
<evidence type="ECO:0000313" key="3">
    <source>
        <dbReference type="Proteomes" id="UP000494329"/>
    </source>
</evidence>
<feature type="domain" description="Methyltransferase type 12" evidence="1">
    <location>
        <begin position="57"/>
        <end position="153"/>
    </location>
</feature>
<dbReference type="EC" id="2.1.1.222" evidence="2"/>
<dbReference type="Pfam" id="PF08242">
    <property type="entry name" value="Methyltransf_12"/>
    <property type="match status" value="1"/>
</dbReference>
<organism evidence="2 3">
    <name type="scientific">Paraburkholderia solisilvae</name>
    <dbReference type="NCBI Taxonomy" id="624376"/>
    <lineage>
        <taxon>Bacteria</taxon>
        <taxon>Pseudomonadati</taxon>
        <taxon>Pseudomonadota</taxon>
        <taxon>Betaproteobacteria</taxon>
        <taxon>Burkholderiales</taxon>
        <taxon>Burkholderiaceae</taxon>
        <taxon>Paraburkholderia</taxon>
    </lineage>
</organism>
<dbReference type="SUPFAM" id="SSF53335">
    <property type="entry name" value="S-adenosyl-L-methionine-dependent methyltransferases"/>
    <property type="match status" value="1"/>
</dbReference>
<dbReference type="GO" id="GO:0102208">
    <property type="term" value="F:2-polyprenyl-6-hydroxyphenol methylase activity"/>
    <property type="evidence" value="ECO:0007669"/>
    <property type="project" value="UniProtKB-EC"/>
</dbReference>
<keyword evidence="2" id="KW-0830">Ubiquinone</keyword>
<gene>
    <name evidence="2" type="primary">COQ3_2</name>
    <name evidence="2" type="ORF">LMG29739_03265</name>
</gene>
<keyword evidence="2" id="KW-0808">Transferase</keyword>
<evidence type="ECO:0000313" key="2">
    <source>
        <dbReference type="EMBL" id="CAB3759874.1"/>
    </source>
</evidence>
<sequence>MSGVKTHEQEINAGERFAFGDNWQRFLQLLDDERIGQAEDSLRKMLETDSLAGKTFIDVGSGSGLFSLAARRLGAKVMSFDYDPQSVACAVELKRRYFNGDSQWTIEEGSVLDADYLRRLGQFDVVYSWGVLHHTGQMWPALANVDQLVKKDGGKLFIALYNDQGRASKLWWTIKKAYVSLPSFLRWLVVVPCYLRLWGPTIIKDFLRLKPFHSMRTYKGARGMSPHRDVIDWVGGFPFEVSKPEQVFDFYRERGYTLCRLVTCAGGLGCNEFVFRLGS</sequence>
<dbReference type="InterPro" id="IPR029063">
    <property type="entry name" value="SAM-dependent_MTases_sf"/>
</dbReference>
<dbReference type="InterPro" id="IPR013217">
    <property type="entry name" value="Methyltransf_12"/>
</dbReference>